<protein>
    <recommendedName>
        <fullName evidence="3">Phosphatidate cytidylyltransferase</fullName>
    </recommendedName>
</protein>
<dbReference type="RefSeq" id="WP_363798221.1">
    <property type="nucleotide sequence ID" value="NZ_CP159925.1"/>
</dbReference>
<feature type="transmembrane region" description="Helical" evidence="1">
    <location>
        <begin position="53"/>
        <end position="71"/>
    </location>
</feature>
<keyword evidence="1" id="KW-1133">Transmembrane helix</keyword>
<evidence type="ECO:0008006" key="3">
    <source>
        <dbReference type="Google" id="ProtNLM"/>
    </source>
</evidence>
<feature type="transmembrane region" description="Helical" evidence="1">
    <location>
        <begin position="140"/>
        <end position="162"/>
    </location>
</feature>
<dbReference type="GO" id="GO:0004143">
    <property type="term" value="F:ATP-dependent diacylglycerol kinase activity"/>
    <property type="evidence" value="ECO:0007669"/>
    <property type="project" value="InterPro"/>
</dbReference>
<feature type="transmembrane region" description="Helical" evidence="1">
    <location>
        <begin position="168"/>
        <end position="187"/>
    </location>
</feature>
<feature type="transmembrane region" description="Helical" evidence="1">
    <location>
        <begin position="107"/>
        <end position="128"/>
    </location>
</feature>
<dbReference type="PANTHER" id="PTHR31303:SF1">
    <property type="entry name" value="CTP-DEPENDENT DIACYLGLYCEROL KINASE 1"/>
    <property type="match status" value="1"/>
</dbReference>
<name>A0AAU8MWU7_9GAMM</name>
<evidence type="ECO:0000256" key="1">
    <source>
        <dbReference type="SAM" id="Phobius"/>
    </source>
</evidence>
<organism evidence="2">
    <name type="scientific">Lysobacter firmicutimachus</name>
    <dbReference type="NCBI Taxonomy" id="1792846"/>
    <lineage>
        <taxon>Bacteria</taxon>
        <taxon>Pseudomonadati</taxon>
        <taxon>Pseudomonadota</taxon>
        <taxon>Gammaproteobacteria</taxon>
        <taxon>Lysobacterales</taxon>
        <taxon>Lysobacteraceae</taxon>
        <taxon>Lysobacter</taxon>
    </lineage>
</organism>
<dbReference type="AlphaFoldDB" id="A0AAU8MWU7"/>
<dbReference type="EMBL" id="CP159925">
    <property type="protein sequence ID" value="XCO75314.1"/>
    <property type="molecule type" value="Genomic_DNA"/>
</dbReference>
<accession>A0AAU8MWU7</accession>
<dbReference type="PANTHER" id="PTHR31303">
    <property type="entry name" value="CTP-DEPENDENT DIACYLGLYCEROL KINASE 1"/>
    <property type="match status" value="1"/>
</dbReference>
<sequence length="221" mass="23236">MIGFTLAILACFLLGDLVRRFGAPAEVSRKSVHVSSCLVIAAFPLFGIGYRELFWIAAGSFAAIALLRGTVLLRSIMGVERQSYGDLLLPLSLMVATSLDLSYPAFVAAYLVLGISDALAGVIGEAYGRRRYTLFGHAKSYAGSAAFFLSGLAILVPAALWMGLPPAAALPVAMALGAALTLIEAFSHKGTDNLFLPLIAAISLQSLLSLQLQEAAVRTST</sequence>
<dbReference type="InterPro" id="IPR037997">
    <property type="entry name" value="Dgk1-like"/>
</dbReference>
<evidence type="ECO:0000313" key="2">
    <source>
        <dbReference type="EMBL" id="XCO75314.1"/>
    </source>
</evidence>
<reference evidence="2" key="1">
    <citation type="submission" date="2024-06" db="EMBL/GenBank/DDBJ databases">
        <authorList>
            <person name="Li S."/>
        </authorList>
    </citation>
    <scope>NUCLEOTIDE SEQUENCE</scope>
    <source>
        <strain evidence="2">SR10</strain>
    </source>
</reference>
<keyword evidence="1" id="KW-0472">Membrane</keyword>
<keyword evidence="1" id="KW-0812">Transmembrane</keyword>
<gene>
    <name evidence="2" type="ORF">ABU614_00480</name>
</gene>
<proteinExistence type="predicted"/>